<dbReference type="AlphaFoldDB" id="A0A973W201"/>
<dbReference type="GO" id="GO:0016787">
    <property type="term" value="F:hydrolase activity"/>
    <property type="evidence" value="ECO:0007669"/>
    <property type="project" value="UniProtKB-KW"/>
</dbReference>
<dbReference type="Gene3D" id="3.40.50.1000">
    <property type="entry name" value="HAD superfamily/HAD-like"/>
    <property type="match status" value="1"/>
</dbReference>
<dbReference type="EMBL" id="CP147711">
    <property type="protein sequence ID" value="WXC76650.1"/>
    <property type="molecule type" value="Genomic_DNA"/>
</dbReference>
<protein>
    <submittedName>
        <fullName evidence="3">HAD family hydrolase</fullName>
        <ecNumber evidence="3">3.1.3.-</ecNumber>
    </submittedName>
    <submittedName>
        <fullName evidence="2">Haloacid dehalogenase-like hydrolase</fullName>
    </submittedName>
</protein>
<dbReference type="CDD" id="cd01427">
    <property type="entry name" value="HAD_like"/>
    <property type="match status" value="1"/>
</dbReference>
<feature type="signal peptide" evidence="1">
    <location>
        <begin position="1"/>
        <end position="36"/>
    </location>
</feature>
<sequence length="345" mass="38631">MKQIMRFPRLDRRALLSSLAMLPFLSAALRSTSAVAQTQTGPLPSWNEGPTKASIVDFVARVTESGGPYFVPPDQRIATFDNDGTLWIEQPMYVQLAFALDRVKVLAPMHPEWKDKQPFAAVLNGDLKAFAASGEKGVAELVAVTHAGMTTAEFEKIVIDWLATARDVRFKRPYTELVYQPMLELLAYLRANGFKTFIVSGGGIEFMRPWTETIYGVPPEQVVGSSIKTRYEMRDSTPVLFRLPEIDFIDDKSGKPIGINSHIGRRPIAAFGNSDGDLEMLQWATLGTSGARFGLIVHHTDAEREYAYDRQSHFGKLDVALDAAAVNRWTVVDMKKDWKRIFPFE</sequence>
<dbReference type="SUPFAM" id="SSF56784">
    <property type="entry name" value="HAD-like"/>
    <property type="match status" value="1"/>
</dbReference>
<dbReference type="InterPro" id="IPR036412">
    <property type="entry name" value="HAD-like_sf"/>
</dbReference>
<dbReference type="InterPro" id="IPR050582">
    <property type="entry name" value="HAD-like_SerB"/>
</dbReference>
<reference evidence="3" key="3">
    <citation type="submission" date="2024-03" db="EMBL/GenBank/DDBJ databases">
        <authorList>
            <person name="Bromfield E.S.P."/>
            <person name="Cloutier S."/>
        </authorList>
    </citation>
    <scope>NUCLEOTIDE SEQUENCE</scope>
    <source>
        <strain evidence="3">5S5</strain>
    </source>
</reference>
<organism evidence="2">
    <name type="scientific">Bradyrhizobium septentrionale</name>
    <dbReference type="NCBI Taxonomy" id="1404411"/>
    <lineage>
        <taxon>Bacteria</taxon>
        <taxon>Pseudomonadati</taxon>
        <taxon>Pseudomonadota</taxon>
        <taxon>Alphaproteobacteria</taxon>
        <taxon>Hyphomicrobiales</taxon>
        <taxon>Nitrobacteraceae</taxon>
        <taxon>Bradyrhizobium</taxon>
    </lineage>
</organism>
<gene>
    <name evidence="2" type="ORF">HAP48_022835</name>
    <name evidence="3" type="ORF">WDK88_24510</name>
</gene>
<evidence type="ECO:0000313" key="3">
    <source>
        <dbReference type="EMBL" id="WXC76650.1"/>
    </source>
</evidence>
<feature type="chain" id="PRO_5037076868" evidence="1">
    <location>
        <begin position="37"/>
        <end position="345"/>
    </location>
</feature>
<reference evidence="3" key="2">
    <citation type="journal article" date="2021" name="Int. J. Syst. Evol. Microbiol.">
        <title>Bradyrhizobium septentrionale sp. nov. (sv. septentrionale) and Bradyrhizobium quebecense sp. nov. (sv. septentrionale) associated with legumes native to Canada possess rearranged symbiosis genes and numerous insertion sequences.</title>
        <authorList>
            <person name="Bromfield E.S.P."/>
            <person name="Cloutier S."/>
        </authorList>
    </citation>
    <scope>NUCLEOTIDE SEQUENCE</scope>
    <source>
        <strain evidence="3">5S5</strain>
    </source>
</reference>
<proteinExistence type="predicted"/>
<keyword evidence="2" id="KW-0378">Hydrolase</keyword>
<dbReference type="RefSeq" id="WP_166205197.1">
    <property type="nucleotide sequence ID" value="NZ_CP088285.1"/>
</dbReference>
<accession>A0A973W201</accession>
<dbReference type="EMBL" id="JAAOLE020000001">
    <property type="protein sequence ID" value="NVI45744.1"/>
    <property type="molecule type" value="Genomic_DNA"/>
</dbReference>
<dbReference type="Proteomes" id="UP001432046">
    <property type="component" value="Chromosome"/>
</dbReference>
<dbReference type="EC" id="3.1.3.-" evidence="3"/>
<dbReference type="Pfam" id="PF12710">
    <property type="entry name" value="HAD"/>
    <property type="match status" value="1"/>
</dbReference>
<evidence type="ECO:0000313" key="2">
    <source>
        <dbReference type="EMBL" id="NVI45744.1"/>
    </source>
</evidence>
<dbReference type="PANTHER" id="PTHR43344">
    <property type="entry name" value="PHOSPHOSERINE PHOSPHATASE"/>
    <property type="match status" value="1"/>
</dbReference>
<evidence type="ECO:0000313" key="4">
    <source>
        <dbReference type="Proteomes" id="UP001432046"/>
    </source>
</evidence>
<name>A0A973W201_9BRAD</name>
<dbReference type="InterPro" id="IPR023214">
    <property type="entry name" value="HAD_sf"/>
</dbReference>
<keyword evidence="4" id="KW-1185">Reference proteome</keyword>
<reference evidence="2" key="1">
    <citation type="submission" date="2020-06" db="EMBL/GenBank/DDBJ databases">
        <title>Whole Genome Sequence of Bradyrhizobium sp. Strain 1S1.</title>
        <authorList>
            <person name="Bromfield E.S.P."/>
            <person name="Cloutier S."/>
        </authorList>
    </citation>
    <scope>NUCLEOTIDE SEQUENCE [LARGE SCALE GENOMIC DNA]</scope>
    <source>
        <strain evidence="2">1S1</strain>
    </source>
</reference>
<evidence type="ECO:0000256" key="1">
    <source>
        <dbReference type="SAM" id="SignalP"/>
    </source>
</evidence>
<keyword evidence="1" id="KW-0732">Signal</keyword>